<evidence type="ECO:0000256" key="1">
    <source>
        <dbReference type="SAM" id="Phobius"/>
    </source>
</evidence>
<sequence>MSGLNVFGFLWSSEVSASEAKHAGRVLTTGDGVASVAKQSLLLACKLKNFCWFVLRHRQAPIARCIACLGYFYLKGEVAWALNNEKECASGLGTAVPAPLEEGGLAILFVLGVLLFCLFGLAYASPKSRKAVIFPVVGCLIFMVDMLIGNPWYFSLVKFFTWSCLHYMLVRSTDFLRDQVPYKLWSEMLAYRQEAAWIKGLPSTTTYVWVYMLACVAQGFANEWPLLGVVSVVLFSVLSVWFFLSAVNIVVTPVVPDRILIRHGVPVRFFPFIKGGEKLMQLCGKAAAGVWTALLGTELAVNMSPAEVAGPLTNAATNKLITKQPVWLPHTKAETKALWAKYLADWNEAYPPK</sequence>
<feature type="transmembrane region" description="Helical" evidence="1">
    <location>
        <begin position="226"/>
        <end position="251"/>
    </location>
</feature>
<reference evidence="2" key="1">
    <citation type="journal article" date="2016" name="Sci. Rep.">
        <title>Comparative genomics of mitochondria in chlorarachniophyte algae: endosymbiotic gene transfer and organellar genome dynamics.</title>
        <authorList>
            <person name="Tanifuji G."/>
            <person name="Archibald J.M."/>
            <person name="Hashimoto T."/>
        </authorList>
    </citation>
    <scope>NUCLEOTIDE SEQUENCE</scope>
    <source>
        <strain evidence="2">CCMP622</strain>
    </source>
</reference>
<gene>
    <name evidence="2" type="ORF">AN617_55</name>
</gene>
<feature type="transmembrane region" description="Helical" evidence="1">
    <location>
        <begin position="105"/>
        <end position="124"/>
    </location>
</feature>
<dbReference type="RefSeq" id="YP_009240016.1">
    <property type="nucleotide sequence ID" value="NC_029731.1"/>
</dbReference>
<proteinExistence type="predicted"/>
<keyword evidence="1" id="KW-0812">Transmembrane</keyword>
<keyword evidence="1" id="KW-0472">Membrane</keyword>
<dbReference type="GeneID" id="27074352"/>
<name>A0A140GYS5_9EUKA</name>
<geneLocation type="mitochondrion" evidence="2"/>
<feature type="transmembrane region" description="Helical" evidence="1">
    <location>
        <begin position="131"/>
        <end position="153"/>
    </location>
</feature>
<dbReference type="EMBL" id="KT806043">
    <property type="protein sequence ID" value="AMN87097.1"/>
    <property type="molecule type" value="Genomic_DNA"/>
</dbReference>
<dbReference type="AlphaFoldDB" id="A0A140GYS5"/>
<accession>A0A140GYS5</accession>
<organism evidence="2">
    <name type="scientific">Lotharella oceanica</name>
    <dbReference type="NCBI Taxonomy" id="641309"/>
    <lineage>
        <taxon>Eukaryota</taxon>
        <taxon>Sar</taxon>
        <taxon>Rhizaria</taxon>
        <taxon>Cercozoa</taxon>
        <taxon>Chlorarachniophyceae</taxon>
        <taxon>Lotharella</taxon>
    </lineage>
</organism>
<keyword evidence="2" id="KW-0496">Mitochondrion</keyword>
<evidence type="ECO:0000313" key="2">
    <source>
        <dbReference type="EMBL" id="AMN87097.1"/>
    </source>
</evidence>
<protein>
    <submittedName>
        <fullName evidence="2">Uncharacterized protein</fullName>
    </submittedName>
</protein>
<keyword evidence="1" id="KW-1133">Transmembrane helix</keyword>